<reference evidence="16" key="1">
    <citation type="submission" date="2007-04" db="EMBL/GenBank/DDBJ databases">
        <title>Annotation of Pediculus humanus corporis strain USDA.</title>
        <authorList>
            <person name="Kirkness E."/>
            <person name="Hannick L."/>
            <person name="Hass B."/>
            <person name="Bruggner R."/>
            <person name="Lawson D."/>
            <person name="Bidwell S."/>
            <person name="Joardar V."/>
            <person name="Caler E."/>
            <person name="Walenz B."/>
            <person name="Inman J."/>
            <person name="Schobel S."/>
            <person name="Galinsky K."/>
            <person name="Amedeo P."/>
            <person name="Strausberg R."/>
        </authorList>
    </citation>
    <scope>NUCLEOTIDE SEQUENCE</scope>
    <source>
        <strain evidence="16">USDA</strain>
    </source>
</reference>
<dbReference type="EMBL" id="DS235030">
    <property type="protein sequence ID" value="EEB10718.1"/>
    <property type="molecule type" value="Genomic_DNA"/>
</dbReference>
<keyword evidence="8" id="KW-0539">Nucleus</keyword>
<gene>
    <name evidence="17" type="primary">8230984</name>
    <name evidence="16" type="ORF">Phum_PHUM060650</name>
</gene>
<dbReference type="EnsemblMetazoa" id="PHUM060650-RA">
    <property type="protein sequence ID" value="PHUM060650-PA"/>
    <property type="gene ID" value="PHUM060650"/>
</dbReference>
<dbReference type="GeneID" id="8230984"/>
<evidence type="ECO:0000259" key="15">
    <source>
        <dbReference type="PROSITE" id="PS50157"/>
    </source>
</evidence>
<comment type="subcellular location">
    <subcellularLocation>
        <location evidence="2">Cytoplasm</location>
    </subcellularLocation>
    <subcellularLocation>
        <location evidence="1">Nucleus</location>
    </subcellularLocation>
</comment>
<feature type="region of interest" description="Disordered" evidence="14">
    <location>
        <begin position="1"/>
        <end position="30"/>
    </location>
</feature>
<dbReference type="GO" id="GO:0043021">
    <property type="term" value="F:ribonucleoprotein complex binding"/>
    <property type="evidence" value="ECO:0007669"/>
    <property type="project" value="UniProtKB-ARBA"/>
</dbReference>
<dbReference type="HOGENOM" id="CLU_117291_1_0_1"/>
<dbReference type="RefSeq" id="XP_002423456.1">
    <property type="nucleotide sequence ID" value="XM_002423411.1"/>
</dbReference>
<dbReference type="InParanoid" id="E0VBG2"/>
<evidence type="ECO:0000256" key="7">
    <source>
        <dbReference type="ARBA" id="ARBA00022833"/>
    </source>
</evidence>
<dbReference type="InterPro" id="IPR051879">
    <property type="entry name" value="C2H2-ZF_Maturation_Protein"/>
</dbReference>
<keyword evidence="18" id="KW-1185">Reference proteome</keyword>
<dbReference type="GO" id="GO:0042254">
    <property type="term" value="P:ribosome biogenesis"/>
    <property type="evidence" value="ECO:0007669"/>
    <property type="project" value="UniProtKB-KW"/>
</dbReference>
<proteinExistence type="inferred from homology"/>
<evidence type="ECO:0000256" key="3">
    <source>
        <dbReference type="ARBA" id="ARBA00022490"/>
    </source>
</evidence>
<evidence type="ECO:0000256" key="6">
    <source>
        <dbReference type="ARBA" id="ARBA00022771"/>
    </source>
</evidence>
<dbReference type="EMBL" id="AAZO01000712">
    <property type="status" value="NOT_ANNOTATED_CDS"/>
    <property type="molecule type" value="Genomic_DNA"/>
</dbReference>
<keyword evidence="5" id="KW-0479">Metal-binding</keyword>
<dbReference type="FunFam" id="3.30.160.60:FF:000299">
    <property type="entry name" value="Zinc finger protein 593"/>
    <property type="match status" value="1"/>
</dbReference>
<dbReference type="SUPFAM" id="SSF57667">
    <property type="entry name" value="beta-beta-alpha zinc fingers"/>
    <property type="match status" value="1"/>
</dbReference>
<dbReference type="PANTHER" id="PTHR46095">
    <property type="entry name" value="ZINC FINGER PROTEIN 593"/>
    <property type="match status" value="1"/>
</dbReference>
<dbReference type="STRING" id="121224.E0VBG2"/>
<name>E0VBG2_PEDHC</name>
<evidence type="ECO:0000256" key="4">
    <source>
        <dbReference type="ARBA" id="ARBA00022517"/>
    </source>
</evidence>
<accession>E0VBG2</accession>
<evidence type="ECO:0000256" key="10">
    <source>
        <dbReference type="ARBA" id="ARBA00057732"/>
    </source>
</evidence>
<evidence type="ECO:0000256" key="1">
    <source>
        <dbReference type="ARBA" id="ARBA00004123"/>
    </source>
</evidence>
<dbReference type="GO" id="GO:0005737">
    <property type="term" value="C:cytoplasm"/>
    <property type="evidence" value="ECO:0007669"/>
    <property type="project" value="UniProtKB-SubCell"/>
</dbReference>
<protein>
    <recommendedName>
        <fullName evidence="12">Zinc finger protein 593 homolog</fullName>
    </recommendedName>
</protein>
<evidence type="ECO:0000256" key="13">
    <source>
        <dbReference type="PROSITE-ProRule" id="PRU00042"/>
    </source>
</evidence>
<sequence length="129" mass="15584">MPCKRKKSYQGNKREKKRWRTRNRRKDLDEINEDLKPEKVSSLLHQEIDLNKPGCAQFYCIHCARYFIDQVALKEHFRSKGHKRRLKDLEEEPYTIEDSERAAGKGNFIEPKRRRIETQPLHEMEICNE</sequence>
<dbReference type="PROSITE" id="PS50157">
    <property type="entry name" value="ZINC_FINGER_C2H2_2"/>
    <property type="match status" value="1"/>
</dbReference>
<comment type="subunit">
    <text evidence="11">Associates with pre-60S ribosomal particles; released from the pre-60S particle very early in the cytoplasm.</text>
</comment>
<dbReference type="InterPro" id="IPR013087">
    <property type="entry name" value="Znf_C2H2_type"/>
</dbReference>
<keyword evidence="3" id="KW-0963">Cytoplasm</keyword>
<dbReference type="SMART" id="SM00451">
    <property type="entry name" value="ZnF_U1"/>
    <property type="match status" value="1"/>
</dbReference>
<dbReference type="GO" id="GO:0003676">
    <property type="term" value="F:nucleic acid binding"/>
    <property type="evidence" value="ECO:0007669"/>
    <property type="project" value="InterPro"/>
</dbReference>
<reference evidence="16" key="2">
    <citation type="submission" date="2007-04" db="EMBL/GenBank/DDBJ databases">
        <title>The genome of the human body louse.</title>
        <authorList>
            <consortium name="The Human Body Louse Genome Consortium"/>
            <person name="Kirkness E."/>
            <person name="Walenz B."/>
            <person name="Hass B."/>
            <person name="Bruggner R."/>
            <person name="Strausberg R."/>
        </authorList>
    </citation>
    <scope>NUCLEOTIDE SEQUENCE</scope>
    <source>
        <strain evidence="16">USDA</strain>
    </source>
</reference>
<dbReference type="PROSITE" id="PS00028">
    <property type="entry name" value="ZINC_FINGER_C2H2_1"/>
    <property type="match status" value="1"/>
</dbReference>
<keyword evidence="6 13" id="KW-0863">Zinc-finger</keyword>
<comment type="function">
    <text evidence="10">Involved in pre-60S ribosomal particles maturation by promoting the nuclear export of the 60S ribosome.</text>
</comment>
<evidence type="ECO:0000256" key="8">
    <source>
        <dbReference type="ARBA" id="ARBA00023242"/>
    </source>
</evidence>
<dbReference type="CTD" id="8230984"/>
<feature type="compositionally biased region" description="Basic residues" evidence="14">
    <location>
        <begin position="1"/>
        <end position="25"/>
    </location>
</feature>
<dbReference type="AlphaFoldDB" id="E0VBG2"/>
<comment type="similarity">
    <text evidence="9">Belongs to the ZNF593/BUD20 C2H2-type zinc-finger protein family.</text>
</comment>
<dbReference type="InterPro" id="IPR036236">
    <property type="entry name" value="Znf_C2H2_sf"/>
</dbReference>
<keyword evidence="7" id="KW-0862">Zinc</keyword>
<dbReference type="Proteomes" id="UP000009046">
    <property type="component" value="Unassembled WGS sequence"/>
</dbReference>
<dbReference type="OrthoDB" id="24683at2759"/>
<dbReference type="Gene3D" id="3.30.160.60">
    <property type="entry name" value="Classic Zinc Finger"/>
    <property type="match status" value="1"/>
</dbReference>
<evidence type="ECO:0000256" key="2">
    <source>
        <dbReference type="ARBA" id="ARBA00004496"/>
    </source>
</evidence>
<dbReference type="GO" id="GO:0005634">
    <property type="term" value="C:nucleus"/>
    <property type="evidence" value="ECO:0007669"/>
    <property type="project" value="UniProtKB-SubCell"/>
</dbReference>
<evidence type="ECO:0000313" key="18">
    <source>
        <dbReference type="Proteomes" id="UP000009046"/>
    </source>
</evidence>
<dbReference type="InterPro" id="IPR022755">
    <property type="entry name" value="Znf_C2H2_jaz"/>
</dbReference>
<feature type="domain" description="C2H2-type" evidence="15">
    <location>
        <begin position="58"/>
        <end position="87"/>
    </location>
</feature>
<dbReference type="FunCoup" id="E0VBG2">
    <property type="interactions" value="374"/>
</dbReference>
<dbReference type="KEGG" id="phu:Phum_PHUM060650"/>
<dbReference type="VEuPathDB" id="VectorBase:PHUM060650"/>
<evidence type="ECO:0000256" key="11">
    <source>
        <dbReference type="ARBA" id="ARBA00065398"/>
    </source>
</evidence>
<dbReference type="PANTHER" id="PTHR46095:SF1">
    <property type="entry name" value="ZINC FINGER PROTEIN 593"/>
    <property type="match status" value="1"/>
</dbReference>
<organism>
    <name type="scientific">Pediculus humanus subsp. corporis</name>
    <name type="common">Body louse</name>
    <dbReference type="NCBI Taxonomy" id="121224"/>
    <lineage>
        <taxon>Eukaryota</taxon>
        <taxon>Metazoa</taxon>
        <taxon>Ecdysozoa</taxon>
        <taxon>Arthropoda</taxon>
        <taxon>Hexapoda</taxon>
        <taxon>Insecta</taxon>
        <taxon>Pterygota</taxon>
        <taxon>Neoptera</taxon>
        <taxon>Paraneoptera</taxon>
        <taxon>Psocodea</taxon>
        <taxon>Troctomorpha</taxon>
        <taxon>Phthiraptera</taxon>
        <taxon>Anoplura</taxon>
        <taxon>Pediculidae</taxon>
        <taxon>Pediculus</taxon>
    </lineage>
</organism>
<evidence type="ECO:0000256" key="5">
    <source>
        <dbReference type="ARBA" id="ARBA00022723"/>
    </source>
</evidence>
<dbReference type="GO" id="GO:0008270">
    <property type="term" value="F:zinc ion binding"/>
    <property type="evidence" value="ECO:0007669"/>
    <property type="project" value="UniProtKB-KW"/>
</dbReference>
<evidence type="ECO:0000313" key="16">
    <source>
        <dbReference type="EMBL" id="EEB10718.1"/>
    </source>
</evidence>
<evidence type="ECO:0000256" key="14">
    <source>
        <dbReference type="SAM" id="MobiDB-lite"/>
    </source>
</evidence>
<dbReference type="eggNOG" id="KOG3408">
    <property type="taxonomic scope" value="Eukaryota"/>
</dbReference>
<dbReference type="OMA" id="MKDHFRS"/>
<reference evidence="17" key="3">
    <citation type="submission" date="2020-05" db="UniProtKB">
        <authorList>
            <consortium name="EnsemblMetazoa"/>
        </authorList>
    </citation>
    <scope>IDENTIFICATION</scope>
    <source>
        <strain evidence="17">USDA</strain>
    </source>
</reference>
<dbReference type="Pfam" id="PF12171">
    <property type="entry name" value="zf-C2H2_jaz"/>
    <property type="match status" value="1"/>
</dbReference>
<evidence type="ECO:0000256" key="12">
    <source>
        <dbReference type="ARBA" id="ARBA00068297"/>
    </source>
</evidence>
<evidence type="ECO:0000256" key="9">
    <source>
        <dbReference type="ARBA" id="ARBA00038064"/>
    </source>
</evidence>
<evidence type="ECO:0000313" key="17">
    <source>
        <dbReference type="EnsemblMetazoa" id="PHUM060650-PA"/>
    </source>
</evidence>
<dbReference type="InterPro" id="IPR003604">
    <property type="entry name" value="Matrin/U1-like-C_Znf_C2H2"/>
</dbReference>
<keyword evidence="4" id="KW-0690">Ribosome biogenesis</keyword>